<evidence type="ECO:0000256" key="3">
    <source>
        <dbReference type="SAM" id="SignalP"/>
    </source>
</evidence>
<feature type="compositionally biased region" description="Polar residues" evidence="1">
    <location>
        <begin position="460"/>
        <end position="471"/>
    </location>
</feature>
<evidence type="ECO:0000256" key="2">
    <source>
        <dbReference type="SAM" id="Phobius"/>
    </source>
</evidence>
<evidence type="ECO:0000313" key="5">
    <source>
        <dbReference type="Proteomes" id="UP000828390"/>
    </source>
</evidence>
<sequence>MKGNVELLVIFLAALANVSAWATFEICETVNTIARGASVIITSPGYLGTSNATGSGPQMCECILQSHDRADVYMDYLQTELASLGDTCPYEFVLLESKRNLTQSSIDKVMEVCGKKQTDGRWFEGAIRLTYASGGPMQKRGMLAKFTVDNIGNQPMMELECGKVDSASLQLQTRPVTAPATGGAGFGFFGMPFPMMPPMVPSLPVMPNMPLGFPGLSMSQPTLPTHVAPATGIQLLGRSPPVHTDFSNWNFRVAGEKTPSLTDLQTAKVQIPSNIFNQPTAEKPSAPAPNKQAVASKLIPAQAVNNNQRAGMNVRQWSNGEESPSIHNGKGRVVNDKDVATSEAPKPESGNDSGGMVALIFAVVGSVMILGSVGILAVNNYRKRQRIKRKEAEYAYGGSGSYTYGKGWETTSVGENNPAFQDDEEVYATVAEVEVYRSGGCDGGINPSIGIPAPAFPAKSRSNTDASSQGRPNPRILDDDYDSLSLSTTSLSSTEDEKPATEFGRQTQVSVVDFHRNFNDGITPDVSSTSLTKSSLTNPKCTSACLYASANKLSATGCTECSLTRPPRRSDASRGYDNNAGVNSKKRY</sequence>
<accession>A0A9D4CZV6</accession>
<keyword evidence="3" id="KW-0732">Signal</keyword>
<feature type="signal peptide" evidence="3">
    <location>
        <begin position="1"/>
        <end position="20"/>
    </location>
</feature>
<name>A0A9D4CZV6_DREPO</name>
<evidence type="ECO:0000256" key="1">
    <source>
        <dbReference type="SAM" id="MobiDB-lite"/>
    </source>
</evidence>
<dbReference type="AlphaFoldDB" id="A0A9D4CZV6"/>
<dbReference type="EMBL" id="JAIWYP010000011">
    <property type="protein sequence ID" value="KAH3735537.1"/>
    <property type="molecule type" value="Genomic_DNA"/>
</dbReference>
<feature type="region of interest" description="Disordered" evidence="1">
    <location>
        <begin position="318"/>
        <end position="352"/>
    </location>
</feature>
<feature type="transmembrane region" description="Helical" evidence="2">
    <location>
        <begin position="356"/>
        <end position="381"/>
    </location>
</feature>
<keyword evidence="2" id="KW-0812">Transmembrane</keyword>
<comment type="caution">
    <text evidence="4">The sequence shown here is derived from an EMBL/GenBank/DDBJ whole genome shotgun (WGS) entry which is preliminary data.</text>
</comment>
<keyword evidence="5" id="KW-1185">Reference proteome</keyword>
<keyword evidence="2" id="KW-1133">Transmembrane helix</keyword>
<evidence type="ECO:0000313" key="4">
    <source>
        <dbReference type="EMBL" id="KAH3735537.1"/>
    </source>
</evidence>
<feature type="region of interest" description="Disordered" evidence="1">
    <location>
        <begin position="452"/>
        <end position="504"/>
    </location>
</feature>
<feature type="compositionally biased region" description="Low complexity" evidence="1">
    <location>
        <begin position="483"/>
        <end position="493"/>
    </location>
</feature>
<reference evidence="4" key="2">
    <citation type="submission" date="2020-11" db="EMBL/GenBank/DDBJ databases">
        <authorList>
            <person name="McCartney M.A."/>
            <person name="Auch B."/>
            <person name="Kono T."/>
            <person name="Mallez S."/>
            <person name="Becker A."/>
            <person name="Gohl D.M."/>
            <person name="Silverstein K.A.T."/>
            <person name="Koren S."/>
            <person name="Bechman K.B."/>
            <person name="Herman A."/>
            <person name="Abrahante J.E."/>
            <person name="Garbe J."/>
        </authorList>
    </citation>
    <scope>NUCLEOTIDE SEQUENCE</scope>
    <source>
        <strain evidence="4">Duluth1</strain>
        <tissue evidence="4">Whole animal</tissue>
    </source>
</reference>
<proteinExistence type="predicted"/>
<reference evidence="4" key="1">
    <citation type="journal article" date="2019" name="bioRxiv">
        <title>The Genome of the Zebra Mussel, Dreissena polymorpha: A Resource for Invasive Species Research.</title>
        <authorList>
            <person name="McCartney M.A."/>
            <person name="Auch B."/>
            <person name="Kono T."/>
            <person name="Mallez S."/>
            <person name="Zhang Y."/>
            <person name="Obille A."/>
            <person name="Becker A."/>
            <person name="Abrahante J.E."/>
            <person name="Garbe J."/>
            <person name="Badalamenti J.P."/>
            <person name="Herman A."/>
            <person name="Mangelson H."/>
            <person name="Liachko I."/>
            <person name="Sullivan S."/>
            <person name="Sone E.D."/>
            <person name="Koren S."/>
            <person name="Silverstein K.A.T."/>
            <person name="Beckman K.B."/>
            <person name="Gohl D.M."/>
        </authorList>
    </citation>
    <scope>NUCLEOTIDE SEQUENCE</scope>
    <source>
        <strain evidence="4">Duluth1</strain>
        <tissue evidence="4">Whole animal</tissue>
    </source>
</reference>
<keyword evidence="2" id="KW-0472">Membrane</keyword>
<feature type="chain" id="PRO_5038955052" evidence="3">
    <location>
        <begin position="21"/>
        <end position="588"/>
    </location>
</feature>
<protein>
    <submittedName>
        <fullName evidence="4">Uncharacterized protein</fullName>
    </submittedName>
</protein>
<feature type="region of interest" description="Disordered" evidence="1">
    <location>
        <begin position="560"/>
        <end position="588"/>
    </location>
</feature>
<dbReference type="Proteomes" id="UP000828390">
    <property type="component" value="Unassembled WGS sequence"/>
</dbReference>
<organism evidence="4 5">
    <name type="scientific">Dreissena polymorpha</name>
    <name type="common">Zebra mussel</name>
    <name type="synonym">Mytilus polymorpha</name>
    <dbReference type="NCBI Taxonomy" id="45954"/>
    <lineage>
        <taxon>Eukaryota</taxon>
        <taxon>Metazoa</taxon>
        <taxon>Spiralia</taxon>
        <taxon>Lophotrochozoa</taxon>
        <taxon>Mollusca</taxon>
        <taxon>Bivalvia</taxon>
        <taxon>Autobranchia</taxon>
        <taxon>Heteroconchia</taxon>
        <taxon>Euheterodonta</taxon>
        <taxon>Imparidentia</taxon>
        <taxon>Neoheterodontei</taxon>
        <taxon>Myida</taxon>
        <taxon>Dreissenoidea</taxon>
        <taxon>Dreissenidae</taxon>
        <taxon>Dreissena</taxon>
    </lineage>
</organism>
<gene>
    <name evidence="4" type="ORF">DPMN_042072</name>
</gene>